<gene>
    <name evidence="1" type="ORF">L292_2684</name>
</gene>
<evidence type="ECO:0000313" key="2">
    <source>
        <dbReference type="Proteomes" id="UP000018420"/>
    </source>
</evidence>
<accession>S7WT46</accession>
<organism evidence="1 2">
    <name type="scientific">Acinetobacter junii CIP 107470 = MTCC 11364</name>
    <dbReference type="NCBI Taxonomy" id="1217666"/>
    <lineage>
        <taxon>Bacteria</taxon>
        <taxon>Pseudomonadati</taxon>
        <taxon>Pseudomonadota</taxon>
        <taxon>Gammaproteobacteria</taxon>
        <taxon>Moraxellales</taxon>
        <taxon>Moraxellaceae</taxon>
        <taxon>Acinetobacter</taxon>
    </lineage>
</organism>
<comment type="caution">
    <text evidence="1">The sequence shown here is derived from an EMBL/GenBank/DDBJ whole genome shotgun (WGS) entry which is preliminary data.</text>
</comment>
<dbReference type="EMBL" id="ASYZ01000063">
    <property type="protein sequence ID" value="EPR86305.1"/>
    <property type="molecule type" value="Genomic_DNA"/>
</dbReference>
<proteinExistence type="predicted"/>
<protein>
    <submittedName>
        <fullName evidence="1">Uncharacterized protein</fullName>
    </submittedName>
</protein>
<name>S7WT46_ACIJU</name>
<reference evidence="1 2" key="1">
    <citation type="submission" date="2013-05" db="EMBL/GenBank/DDBJ databases">
        <title>Genome assembly of Acinetobacter junii MTCC 11364.</title>
        <authorList>
            <person name="Khatri I."/>
            <person name="Singh N.K."/>
            <person name="Subramanian S."/>
            <person name="Mayilraj S."/>
        </authorList>
    </citation>
    <scope>NUCLEOTIDE SEQUENCE [LARGE SCALE GENOMIC DNA]</scope>
    <source>
        <strain evidence="1 2">MTCC 11364</strain>
    </source>
</reference>
<evidence type="ECO:0000313" key="1">
    <source>
        <dbReference type="EMBL" id="EPR86305.1"/>
    </source>
</evidence>
<sequence>MILFLFIGEKDITQQMLNNQEISNELRETLMEKRKEGDISNLDLFKILYQHQSNRANSP</sequence>
<dbReference type="PATRIC" id="fig|1330047.3.peg.1285"/>
<dbReference type="AlphaFoldDB" id="S7WT46"/>
<dbReference type="Proteomes" id="UP000018420">
    <property type="component" value="Unassembled WGS sequence"/>
</dbReference>